<feature type="transmembrane region" description="Helical" evidence="1">
    <location>
        <begin position="9"/>
        <end position="28"/>
    </location>
</feature>
<feature type="transmembrane region" description="Helical" evidence="1">
    <location>
        <begin position="283"/>
        <end position="301"/>
    </location>
</feature>
<keyword evidence="1" id="KW-0812">Transmembrane</keyword>
<feature type="transmembrane region" description="Helical" evidence="1">
    <location>
        <begin position="40"/>
        <end position="60"/>
    </location>
</feature>
<proteinExistence type="predicted"/>
<keyword evidence="3" id="KW-1185">Reference proteome</keyword>
<evidence type="ECO:0000256" key="1">
    <source>
        <dbReference type="SAM" id="Phobius"/>
    </source>
</evidence>
<gene>
    <name evidence="2" type="ORF">TRN7648_03997</name>
</gene>
<feature type="transmembrane region" description="Helical" evidence="1">
    <location>
        <begin position="139"/>
        <end position="160"/>
    </location>
</feature>
<feature type="transmembrane region" description="Helical" evidence="1">
    <location>
        <begin position="67"/>
        <end position="87"/>
    </location>
</feature>
<dbReference type="EMBL" id="CYSE01000013">
    <property type="protein sequence ID" value="CUH82457.1"/>
    <property type="molecule type" value="Genomic_DNA"/>
</dbReference>
<reference evidence="2 3" key="1">
    <citation type="submission" date="2015-09" db="EMBL/GenBank/DDBJ databases">
        <authorList>
            <consortium name="Swine Surveillance"/>
        </authorList>
    </citation>
    <scope>NUCLEOTIDE SEQUENCE [LARGE SCALE GENOMIC DNA]</scope>
    <source>
        <strain evidence="2 3">CECT 7648</strain>
    </source>
</reference>
<evidence type="ECO:0008006" key="4">
    <source>
        <dbReference type="Google" id="ProtNLM"/>
    </source>
</evidence>
<feature type="transmembrane region" description="Helical" evidence="1">
    <location>
        <begin position="180"/>
        <end position="199"/>
    </location>
</feature>
<dbReference type="OrthoDB" id="7402611at2"/>
<protein>
    <recommendedName>
        <fullName evidence="4">DUF4153 domain-containing protein</fullName>
    </recommendedName>
</protein>
<name>A0A0N7M172_9RHOB</name>
<keyword evidence="1" id="KW-1133">Transmembrane helix</keyword>
<feature type="transmembrane region" description="Helical" evidence="1">
    <location>
        <begin position="347"/>
        <end position="366"/>
    </location>
</feature>
<sequence length="570" mass="61739">MQSDEHTRLSLVLGLAGWVAGLACYVLIEAWQNAWLPDHLLVFASTACLAGMAMFLALTGPAPAGRVMPLAVGAGLVLGGAELWGALRFQNAEAYMAMVYPLLFGALAWLIATGFAAAHLTGQGGWRDYPALFSQSWRVVVNFVVSLVFVGLFWGLLGLSHLLLDIVGLDLMRLLTYFEVLPWVLSGTVLGLAMARVHASAEYISPYLVLRLLRMLSPIVLAVIAVFLVMLPVRGWDGLMQGFSPAATLMAFAAAGVTLVTVAVERSEFDEVKTPWMRSVTQALALTIPGLSALALWAVMLRVWQYSWTPQRLLAVTMACVLLVYGLSYLASVMIQRAWMARIRQANIWMALLVLAVSLAWFTPLFQPERISAQGQLSIAQNGGAADQIDLRELTKSWGNPGAQALSDIQAARPDLAEAIDLARQGRSKPAVDPATRAQRFVEVLPIYPSGRLDPADLSEIRPYLITKWLAACERTIAAGPGCALFVTQDGATGPRRAILFTRSGTNIVEAIHLERRAGKLGTAGATFSLDGPMRLDDRTLDALHRGEAKLVSREIQALDVGGRSIFAHN</sequence>
<dbReference type="STRING" id="441103.TRN7648_03997"/>
<evidence type="ECO:0000313" key="3">
    <source>
        <dbReference type="Proteomes" id="UP000054935"/>
    </source>
</evidence>
<dbReference type="RefSeq" id="WP_058249351.1">
    <property type="nucleotide sequence ID" value="NZ_CYSE01000013.1"/>
</dbReference>
<feature type="transmembrane region" description="Helical" evidence="1">
    <location>
        <begin position="313"/>
        <end position="335"/>
    </location>
</feature>
<feature type="transmembrane region" description="Helical" evidence="1">
    <location>
        <begin position="243"/>
        <end position="262"/>
    </location>
</feature>
<keyword evidence="1" id="KW-0472">Membrane</keyword>
<dbReference type="AlphaFoldDB" id="A0A0N7M172"/>
<feature type="transmembrane region" description="Helical" evidence="1">
    <location>
        <begin position="99"/>
        <end position="118"/>
    </location>
</feature>
<feature type="transmembrane region" description="Helical" evidence="1">
    <location>
        <begin position="211"/>
        <end position="231"/>
    </location>
</feature>
<accession>A0A0N7M172</accession>
<dbReference type="Pfam" id="PF13687">
    <property type="entry name" value="DUF4153"/>
    <property type="match status" value="1"/>
</dbReference>
<organism evidence="2 3">
    <name type="scientific">Tropicibacter naphthalenivorans</name>
    <dbReference type="NCBI Taxonomy" id="441103"/>
    <lineage>
        <taxon>Bacteria</taxon>
        <taxon>Pseudomonadati</taxon>
        <taxon>Pseudomonadota</taxon>
        <taxon>Alphaproteobacteria</taxon>
        <taxon>Rhodobacterales</taxon>
        <taxon>Roseobacteraceae</taxon>
        <taxon>Tropicibacter</taxon>
    </lineage>
</organism>
<evidence type="ECO:0000313" key="2">
    <source>
        <dbReference type="EMBL" id="CUH82457.1"/>
    </source>
</evidence>
<dbReference type="Proteomes" id="UP000054935">
    <property type="component" value="Unassembled WGS sequence"/>
</dbReference>
<dbReference type="InterPro" id="IPR025291">
    <property type="entry name" value="DUF4153"/>
</dbReference>